<evidence type="ECO:0000259" key="1">
    <source>
        <dbReference type="Pfam" id="PF09331"/>
    </source>
</evidence>
<dbReference type="PANTHER" id="PTHR48449">
    <property type="entry name" value="DUF1985 DOMAIN-CONTAINING PROTEIN"/>
    <property type="match status" value="1"/>
</dbReference>
<reference evidence="2" key="1">
    <citation type="journal article" date="2022" name="Plant J.">
        <title>Strategies of tolerance reflected in two North American maple genomes.</title>
        <authorList>
            <person name="McEvoy S.L."/>
            <person name="Sezen U.U."/>
            <person name="Trouern-Trend A."/>
            <person name="McMahon S.M."/>
            <person name="Schaberg P.G."/>
            <person name="Yang J."/>
            <person name="Wegrzyn J.L."/>
            <person name="Swenson N.G."/>
        </authorList>
    </citation>
    <scope>NUCLEOTIDE SEQUENCE</scope>
    <source>
        <strain evidence="2">91603</strain>
    </source>
</reference>
<keyword evidence="3" id="KW-1185">Reference proteome</keyword>
<dbReference type="InterPro" id="IPR015410">
    <property type="entry name" value="DUF1985"/>
</dbReference>
<evidence type="ECO:0000313" key="2">
    <source>
        <dbReference type="EMBL" id="KAI9186784.1"/>
    </source>
</evidence>
<evidence type="ECO:0000313" key="3">
    <source>
        <dbReference type="Proteomes" id="UP001064489"/>
    </source>
</evidence>
<dbReference type="Pfam" id="PF09331">
    <property type="entry name" value="DUF1985"/>
    <property type="match status" value="1"/>
</dbReference>
<dbReference type="PANTHER" id="PTHR48449:SF1">
    <property type="entry name" value="DUF1985 DOMAIN-CONTAINING PROTEIN"/>
    <property type="match status" value="1"/>
</dbReference>
<dbReference type="EMBL" id="JAJSOW010000100">
    <property type="protein sequence ID" value="KAI9186784.1"/>
    <property type="molecule type" value="Genomic_DNA"/>
</dbReference>
<proteinExistence type="predicted"/>
<name>A0AAD5NY18_ACENE</name>
<reference evidence="2" key="2">
    <citation type="submission" date="2023-02" db="EMBL/GenBank/DDBJ databases">
        <authorList>
            <person name="Swenson N.G."/>
            <person name="Wegrzyn J.L."/>
            <person name="Mcevoy S.L."/>
        </authorList>
    </citation>
    <scope>NUCLEOTIDE SEQUENCE</scope>
    <source>
        <strain evidence="2">91603</strain>
        <tissue evidence="2">Leaf</tissue>
    </source>
</reference>
<dbReference type="AlphaFoldDB" id="A0AAD5NY18"/>
<organism evidence="2 3">
    <name type="scientific">Acer negundo</name>
    <name type="common">Box elder</name>
    <dbReference type="NCBI Taxonomy" id="4023"/>
    <lineage>
        <taxon>Eukaryota</taxon>
        <taxon>Viridiplantae</taxon>
        <taxon>Streptophyta</taxon>
        <taxon>Embryophyta</taxon>
        <taxon>Tracheophyta</taxon>
        <taxon>Spermatophyta</taxon>
        <taxon>Magnoliopsida</taxon>
        <taxon>eudicotyledons</taxon>
        <taxon>Gunneridae</taxon>
        <taxon>Pentapetalae</taxon>
        <taxon>rosids</taxon>
        <taxon>malvids</taxon>
        <taxon>Sapindales</taxon>
        <taxon>Sapindaceae</taxon>
        <taxon>Hippocastanoideae</taxon>
        <taxon>Acereae</taxon>
        <taxon>Acer</taxon>
    </lineage>
</organism>
<comment type="caution">
    <text evidence="2">The sequence shown here is derived from an EMBL/GenBank/DDBJ whole genome shotgun (WGS) entry which is preliminary data.</text>
</comment>
<accession>A0AAD5NY18</accession>
<gene>
    <name evidence="2" type="ORF">LWI28_020855</name>
</gene>
<dbReference type="Proteomes" id="UP001064489">
    <property type="component" value="Chromosome 3"/>
</dbReference>
<feature type="domain" description="DUF1985" evidence="1">
    <location>
        <begin position="64"/>
        <end position="199"/>
    </location>
</feature>
<protein>
    <recommendedName>
        <fullName evidence="1">DUF1985 domain-containing protein</fullName>
    </recommendedName>
</protein>
<sequence>MELLVKAAEHFPGKINSTSSTAAVKCIKEKLTEAQLSLFRTTCFGKLLDMNDLKFSGQLVHHLLLRQIPSPDKSEMWFAIGGKRLRFSIQEFCLITGLECGPEPPVLSKEKGDGSGSFRSSMLNGEVRFNNKTLEAMFKAASSDNDEDMVKLALLYFLETVLFGKDQKVYIGAQHVELLEDLETFNKYPWGRKCYETTLNCL</sequence>